<name>A0ABS8UZ56_DATST</name>
<accession>A0ABS8UZ56</accession>
<organism evidence="1 2">
    <name type="scientific">Datura stramonium</name>
    <name type="common">Jimsonweed</name>
    <name type="synonym">Common thornapple</name>
    <dbReference type="NCBI Taxonomy" id="4076"/>
    <lineage>
        <taxon>Eukaryota</taxon>
        <taxon>Viridiplantae</taxon>
        <taxon>Streptophyta</taxon>
        <taxon>Embryophyta</taxon>
        <taxon>Tracheophyta</taxon>
        <taxon>Spermatophyta</taxon>
        <taxon>Magnoliopsida</taxon>
        <taxon>eudicotyledons</taxon>
        <taxon>Gunneridae</taxon>
        <taxon>Pentapetalae</taxon>
        <taxon>asterids</taxon>
        <taxon>lamiids</taxon>
        <taxon>Solanales</taxon>
        <taxon>Solanaceae</taxon>
        <taxon>Solanoideae</taxon>
        <taxon>Datureae</taxon>
        <taxon>Datura</taxon>
    </lineage>
</organism>
<evidence type="ECO:0000313" key="2">
    <source>
        <dbReference type="Proteomes" id="UP000823775"/>
    </source>
</evidence>
<dbReference type="EMBL" id="JACEIK010002899">
    <property type="protein sequence ID" value="MCD9639397.1"/>
    <property type="molecule type" value="Genomic_DNA"/>
</dbReference>
<comment type="caution">
    <text evidence="1">The sequence shown here is derived from an EMBL/GenBank/DDBJ whole genome shotgun (WGS) entry which is preliminary data.</text>
</comment>
<proteinExistence type="predicted"/>
<keyword evidence="2" id="KW-1185">Reference proteome</keyword>
<protein>
    <submittedName>
        <fullName evidence="1">Uncharacterized protein</fullName>
    </submittedName>
</protein>
<dbReference type="Proteomes" id="UP000823775">
    <property type="component" value="Unassembled WGS sequence"/>
</dbReference>
<evidence type="ECO:0000313" key="1">
    <source>
        <dbReference type="EMBL" id="MCD9639397.1"/>
    </source>
</evidence>
<gene>
    <name evidence="1" type="ORF">HAX54_023840</name>
</gene>
<reference evidence="1 2" key="1">
    <citation type="journal article" date="2021" name="BMC Genomics">
        <title>Datura genome reveals duplications of psychoactive alkaloid biosynthetic genes and high mutation rate following tissue culture.</title>
        <authorList>
            <person name="Rajewski A."/>
            <person name="Carter-House D."/>
            <person name="Stajich J."/>
            <person name="Litt A."/>
        </authorList>
    </citation>
    <scope>NUCLEOTIDE SEQUENCE [LARGE SCALE GENOMIC DNA]</scope>
    <source>
        <strain evidence="1">AR-01</strain>
    </source>
</reference>
<sequence>MGVIIVNEINSRAMKLSTSLPFPCLIIRLCREAHLPIRARIDFETLATKKYDLEKSKDEIRYGLKLRKPVTEYALTPANFAKRVRKADIHEKQLKLFAEQLRTFVDRAITADLEPYVSLHACIDDMEAQINDRLKDLSMLDLAKFAAELKNV</sequence>